<dbReference type="PANTHER" id="PTHR23412:SF15">
    <property type="entry name" value="MESOTHELIN-LIKE PROTEIN"/>
    <property type="match status" value="1"/>
</dbReference>
<keyword evidence="3" id="KW-0732">Signal</keyword>
<dbReference type="Proteomes" id="UP000694563">
    <property type="component" value="Chromosome 16"/>
</dbReference>
<evidence type="ECO:0000313" key="8">
    <source>
        <dbReference type="Proteomes" id="UP000694563"/>
    </source>
</evidence>
<dbReference type="Ensembl" id="ENSCUST00005027591.1">
    <property type="protein sequence ID" value="ENSCUSP00005026653.1"/>
    <property type="gene ID" value="ENSCUSG00005016512.1"/>
</dbReference>
<comment type="subcellular location">
    <subcellularLocation>
        <location evidence="1">Membrane</location>
    </subcellularLocation>
</comment>
<keyword evidence="5" id="KW-0472">Membrane</keyword>
<keyword evidence="6" id="KW-0325">Glycoprotein</keyword>
<dbReference type="PANTHER" id="PTHR23412">
    <property type="entry name" value="STEREOCILIN RELATED"/>
    <property type="match status" value="1"/>
</dbReference>
<evidence type="ECO:0000256" key="4">
    <source>
        <dbReference type="ARBA" id="ARBA00022889"/>
    </source>
</evidence>
<dbReference type="Pfam" id="PF06060">
    <property type="entry name" value="Mesothelin"/>
    <property type="match status" value="1"/>
</dbReference>
<dbReference type="GO" id="GO:0009986">
    <property type="term" value="C:cell surface"/>
    <property type="evidence" value="ECO:0007669"/>
    <property type="project" value="TreeGrafter"/>
</dbReference>
<evidence type="ECO:0000256" key="3">
    <source>
        <dbReference type="ARBA" id="ARBA00022729"/>
    </source>
</evidence>
<evidence type="ECO:0000256" key="1">
    <source>
        <dbReference type="ARBA" id="ARBA00004370"/>
    </source>
</evidence>
<name>A0A8C3VDH5_CATUS</name>
<organism evidence="7 8">
    <name type="scientific">Catharus ustulatus</name>
    <name type="common">Russet-backed thrush</name>
    <name type="synonym">Hylocichla ustulatus</name>
    <dbReference type="NCBI Taxonomy" id="91951"/>
    <lineage>
        <taxon>Eukaryota</taxon>
        <taxon>Metazoa</taxon>
        <taxon>Chordata</taxon>
        <taxon>Craniata</taxon>
        <taxon>Vertebrata</taxon>
        <taxon>Euteleostomi</taxon>
        <taxon>Archelosauria</taxon>
        <taxon>Archosauria</taxon>
        <taxon>Dinosauria</taxon>
        <taxon>Saurischia</taxon>
        <taxon>Theropoda</taxon>
        <taxon>Coelurosauria</taxon>
        <taxon>Aves</taxon>
        <taxon>Neognathae</taxon>
        <taxon>Neoaves</taxon>
        <taxon>Telluraves</taxon>
        <taxon>Australaves</taxon>
        <taxon>Passeriformes</taxon>
        <taxon>Turdidae</taxon>
        <taxon>Catharus</taxon>
    </lineage>
</organism>
<dbReference type="GO" id="GO:0007160">
    <property type="term" value="P:cell-matrix adhesion"/>
    <property type="evidence" value="ECO:0007669"/>
    <property type="project" value="TreeGrafter"/>
</dbReference>
<sequence>MALEGLYHPHSLPFTLPGAVIGAGWGGEGTQGTHPLCLAQFLPSGCQTQPITASTIEDILTLSPEQLELCLSSAVLVEKLEDVLDLPLTTGMLQILKKKVDEFFPSGIPEEQLPRLGSLSRRFSEQEISRWPVTSRATLSSLLSPSGGQWDDGQVQQLLSRFLALGGSWSGALLQEMGGTVLCQLREEQIHTAGQLDISSCSQSKKEQLYGKAREAFASLGSSPSSYFCRIRPYLGGAPAEDLKDLADAGVAINMDLGTFLALNPQELVLDVKHLLGENLPELKGAEHEPSVQSWLHKQFQQELDCELGIGLQGGRPEPAGTANPPLTLLSPIPALLPLSHLS</sequence>
<reference evidence="7" key="2">
    <citation type="submission" date="2025-08" db="UniProtKB">
        <authorList>
            <consortium name="Ensembl"/>
        </authorList>
    </citation>
    <scope>IDENTIFICATION</scope>
</reference>
<evidence type="ECO:0000313" key="7">
    <source>
        <dbReference type="Ensembl" id="ENSCUSP00005026653.1"/>
    </source>
</evidence>
<dbReference type="AlphaFoldDB" id="A0A8C3VDH5"/>
<dbReference type="GO" id="GO:0016020">
    <property type="term" value="C:membrane"/>
    <property type="evidence" value="ECO:0007669"/>
    <property type="project" value="UniProtKB-SubCell"/>
</dbReference>
<proteinExistence type="inferred from homology"/>
<keyword evidence="8" id="KW-1185">Reference proteome</keyword>
<reference evidence="7" key="1">
    <citation type="submission" date="2020-10" db="EMBL/GenBank/DDBJ databases">
        <title>Catharus ustulatus (Swainson's thrush) genome, bCatUst1, primary haplotype v2.</title>
        <authorList>
            <person name="Delmore K."/>
            <person name="Vafadar M."/>
            <person name="Formenti G."/>
            <person name="Chow W."/>
            <person name="Pelan S."/>
            <person name="Howe K."/>
            <person name="Rhie A."/>
            <person name="Mountcastle J."/>
            <person name="Haase B."/>
            <person name="Fedrigo O."/>
            <person name="Jarvis E.D."/>
        </authorList>
    </citation>
    <scope>NUCLEOTIDE SEQUENCE [LARGE SCALE GENOMIC DNA]</scope>
</reference>
<reference evidence="7" key="3">
    <citation type="submission" date="2025-09" db="UniProtKB">
        <authorList>
            <consortium name="Ensembl"/>
        </authorList>
    </citation>
    <scope>IDENTIFICATION</scope>
</reference>
<evidence type="ECO:0000256" key="5">
    <source>
        <dbReference type="ARBA" id="ARBA00023136"/>
    </source>
</evidence>
<comment type="similarity">
    <text evidence="2">Belongs to the mesothelin family.</text>
</comment>
<evidence type="ECO:0000256" key="2">
    <source>
        <dbReference type="ARBA" id="ARBA00011016"/>
    </source>
</evidence>
<dbReference type="InterPro" id="IPR010335">
    <property type="entry name" value="Mesothelin"/>
</dbReference>
<dbReference type="InterPro" id="IPR026664">
    <property type="entry name" value="Stereocilin-rel"/>
</dbReference>
<protein>
    <recommendedName>
        <fullName evidence="9">Mesothelin</fullName>
    </recommendedName>
</protein>
<dbReference type="Gene3D" id="1.20.970.40">
    <property type="match status" value="1"/>
</dbReference>
<accession>A0A8C3VDH5</accession>
<evidence type="ECO:0000256" key="6">
    <source>
        <dbReference type="ARBA" id="ARBA00023180"/>
    </source>
</evidence>
<keyword evidence="4" id="KW-0130">Cell adhesion</keyword>
<evidence type="ECO:0008006" key="9">
    <source>
        <dbReference type="Google" id="ProtNLM"/>
    </source>
</evidence>